<dbReference type="Proteomes" id="UP001142317">
    <property type="component" value="Unassembled WGS sequence"/>
</dbReference>
<dbReference type="AlphaFoldDB" id="A0A9W6M3I1"/>
<dbReference type="GO" id="GO:0080120">
    <property type="term" value="P:CAAX-box protein maturation"/>
    <property type="evidence" value="ECO:0007669"/>
    <property type="project" value="UniProtKB-ARBA"/>
</dbReference>
<dbReference type="PANTHER" id="PTHR36435">
    <property type="entry name" value="SLR1288 PROTEIN"/>
    <property type="match status" value="1"/>
</dbReference>
<evidence type="ECO:0000313" key="4">
    <source>
        <dbReference type="EMBL" id="GLJ79996.1"/>
    </source>
</evidence>
<evidence type="ECO:0000259" key="3">
    <source>
        <dbReference type="Pfam" id="PF02517"/>
    </source>
</evidence>
<evidence type="ECO:0000313" key="5">
    <source>
        <dbReference type="Proteomes" id="UP001142317"/>
    </source>
</evidence>
<dbReference type="RefSeq" id="WP_210006145.1">
    <property type="nucleotide sequence ID" value="NZ_BSEO01000009.1"/>
</dbReference>
<keyword evidence="5" id="KW-1185">Reference proteome</keyword>
<keyword evidence="2" id="KW-0472">Membrane</keyword>
<accession>A0A9W6M3I1</accession>
<feature type="transmembrane region" description="Helical" evidence="2">
    <location>
        <begin position="85"/>
        <end position="108"/>
    </location>
</feature>
<reference evidence="4" key="2">
    <citation type="submission" date="2023-01" db="EMBL/GenBank/DDBJ databases">
        <authorList>
            <person name="Sun Q."/>
            <person name="Evtushenko L."/>
        </authorList>
    </citation>
    <scope>NUCLEOTIDE SEQUENCE</scope>
    <source>
        <strain evidence="4">VKM Ac-1447</strain>
    </source>
</reference>
<comment type="caution">
    <text evidence="4">The sequence shown here is derived from an EMBL/GenBank/DDBJ whole genome shotgun (WGS) entry which is preliminary data.</text>
</comment>
<feature type="transmembrane region" description="Helical" evidence="2">
    <location>
        <begin position="256"/>
        <end position="277"/>
    </location>
</feature>
<dbReference type="EMBL" id="BSEO01000009">
    <property type="protein sequence ID" value="GLJ79996.1"/>
    <property type="molecule type" value="Genomic_DNA"/>
</dbReference>
<dbReference type="PANTHER" id="PTHR36435:SF1">
    <property type="entry name" value="CAAX AMINO TERMINAL PROTEASE FAMILY PROTEIN"/>
    <property type="match status" value="1"/>
</dbReference>
<feature type="domain" description="CAAX prenyl protease 2/Lysostaphin resistance protein A-like" evidence="3">
    <location>
        <begin position="165"/>
        <end position="265"/>
    </location>
</feature>
<gene>
    <name evidence="4" type="ORF">GCM10017586_16790</name>
</gene>
<evidence type="ECO:0000256" key="1">
    <source>
        <dbReference type="SAM" id="MobiDB-lite"/>
    </source>
</evidence>
<feature type="transmembrane region" description="Helical" evidence="2">
    <location>
        <begin position="230"/>
        <end position="249"/>
    </location>
</feature>
<proteinExistence type="predicted"/>
<keyword evidence="2" id="KW-0812">Transmembrane</keyword>
<feature type="transmembrane region" description="Helical" evidence="2">
    <location>
        <begin position="124"/>
        <end position="145"/>
    </location>
</feature>
<evidence type="ECO:0000256" key="2">
    <source>
        <dbReference type="SAM" id="Phobius"/>
    </source>
</evidence>
<feature type="transmembrane region" description="Helical" evidence="2">
    <location>
        <begin position="204"/>
        <end position="224"/>
    </location>
</feature>
<dbReference type="InterPro" id="IPR003675">
    <property type="entry name" value="Rce1/LyrA-like_dom"/>
</dbReference>
<organism evidence="4 5">
    <name type="scientific">Microbacterium imperiale</name>
    <dbReference type="NCBI Taxonomy" id="33884"/>
    <lineage>
        <taxon>Bacteria</taxon>
        <taxon>Bacillati</taxon>
        <taxon>Actinomycetota</taxon>
        <taxon>Actinomycetes</taxon>
        <taxon>Micrococcales</taxon>
        <taxon>Microbacteriaceae</taxon>
        <taxon>Microbacterium</taxon>
    </lineage>
</organism>
<feature type="transmembrane region" description="Helical" evidence="2">
    <location>
        <begin position="165"/>
        <end position="197"/>
    </location>
</feature>
<keyword evidence="2" id="KW-1133">Transmembrane helix</keyword>
<protein>
    <submittedName>
        <fullName evidence="4">Abortive infection protein</fullName>
    </submittedName>
</protein>
<sequence>MHTHPSEPLPASVAAEESLAHDTSADPSEALEPGRTSGRRRRRTDWREGGSTVRTWREMLIAWSVLGLGAGVLAGYLIVTLQPTAAWAGWVATGLLWLGMLVPIVIALRRSRPAGLLRFRPSDVLLGLGFGAILRLCQGLIQQAVTGQAAFPGMVLVDGRLPISWWFTDALAAGVIGPVIEEFFFRVVLLVAIYTVLRRPAGHVVAGLAALLISSAVFVVVHLVDGSLGADAVLSIGLVGVVCAMLVLVTGRIWPAVLAHVVYNVAGVGLVLIGTFAA</sequence>
<dbReference type="Pfam" id="PF02517">
    <property type="entry name" value="Rce1-like"/>
    <property type="match status" value="1"/>
</dbReference>
<feature type="region of interest" description="Disordered" evidence="1">
    <location>
        <begin position="1"/>
        <end position="48"/>
    </location>
</feature>
<reference evidence="4" key="1">
    <citation type="journal article" date="2014" name="Int. J. Syst. Evol. Microbiol.">
        <title>Complete genome sequence of Corynebacterium casei LMG S-19264T (=DSM 44701T), isolated from a smear-ripened cheese.</title>
        <authorList>
            <consortium name="US DOE Joint Genome Institute (JGI-PGF)"/>
            <person name="Walter F."/>
            <person name="Albersmeier A."/>
            <person name="Kalinowski J."/>
            <person name="Ruckert C."/>
        </authorList>
    </citation>
    <scope>NUCLEOTIDE SEQUENCE</scope>
    <source>
        <strain evidence="4">VKM Ac-1447</strain>
    </source>
</reference>
<feature type="transmembrane region" description="Helical" evidence="2">
    <location>
        <begin position="60"/>
        <end position="79"/>
    </location>
</feature>
<dbReference type="InterPro" id="IPR052710">
    <property type="entry name" value="CAAX_protease"/>
</dbReference>
<dbReference type="GO" id="GO:0004175">
    <property type="term" value="F:endopeptidase activity"/>
    <property type="evidence" value="ECO:0007669"/>
    <property type="project" value="UniProtKB-ARBA"/>
</dbReference>
<name>A0A9W6M3I1_9MICO</name>